<dbReference type="SUPFAM" id="SSF56645">
    <property type="entry name" value="Acyl-CoA dehydrogenase NM domain-like"/>
    <property type="match status" value="1"/>
</dbReference>
<dbReference type="SUPFAM" id="SSF47203">
    <property type="entry name" value="Acyl-CoA dehydrogenase C-terminal domain-like"/>
    <property type="match status" value="1"/>
</dbReference>
<protein>
    <submittedName>
        <fullName evidence="9">Glutaryl-CoA dehydrogenase</fullName>
        <ecNumber evidence="9">1.3.8.6</ecNumber>
    </submittedName>
</protein>
<dbReference type="PANTHER" id="PTHR43188:SF1">
    <property type="entry name" value="ACYL-COA DEHYDROGENASE"/>
    <property type="match status" value="1"/>
</dbReference>
<feature type="domain" description="Acyl-CoA dehydrogenase/oxidase C-terminal" evidence="6">
    <location>
        <begin position="252"/>
        <end position="393"/>
    </location>
</feature>
<keyword evidence="4 5" id="KW-0274">FAD</keyword>
<keyword evidence="5 9" id="KW-0560">Oxidoreductase</keyword>
<keyword evidence="3 5" id="KW-0285">Flavoprotein</keyword>
<keyword evidence="10" id="KW-1185">Reference proteome</keyword>
<dbReference type="InterPro" id="IPR045008">
    <property type="entry name" value="ACX4-like"/>
</dbReference>
<organism evidence="9 10">
    <name type="scientific">Neomicrococcus lactis</name>
    <dbReference type="NCBI Taxonomy" id="732241"/>
    <lineage>
        <taxon>Bacteria</taxon>
        <taxon>Bacillati</taxon>
        <taxon>Actinomycetota</taxon>
        <taxon>Actinomycetes</taxon>
        <taxon>Micrococcales</taxon>
        <taxon>Micrococcaceae</taxon>
        <taxon>Neomicrococcus</taxon>
    </lineage>
</organism>
<dbReference type="InterPro" id="IPR046373">
    <property type="entry name" value="Acyl-CoA_Oxase/DH_mid-dom_sf"/>
</dbReference>
<evidence type="ECO:0000256" key="5">
    <source>
        <dbReference type="RuleBase" id="RU362125"/>
    </source>
</evidence>
<dbReference type="GO" id="GO:0004361">
    <property type="term" value="F:glutaryl-CoA dehydrogenase activity"/>
    <property type="evidence" value="ECO:0007669"/>
    <property type="project" value="UniProtKB-EC"/>
</dbReference>
<reference evidence="9 10" key="1">
    <citation type="submission" date="2020-08" db="EMBL/GenBank/DDBJ databases">
        <title>Sequencing the genomes of 1000 actinobacteria strains.</title>
        <authorList>
            <person name="Klenk H.-P."/>
        </authorList>
    </citation>
    <scope>NUCLEOTIDE SEQUENCE [LARGE SCALE GENOMIC DNA]</scope>
    <source>
        <strain evidence="9 10">DSM 23694</strain>
    </source>
</reference>
<evidence type="ECO:0000259" key="7">
    <source>
        <dbReference type="Pfam" id="PF02770"/>
    </source>
</evidence>
<evidence type="ECO:0000256" key="1">
    <source>
        <dbReference type="ARBA" id="ARBA00001974"/>
    </source>
</evidence>
<dbReference type="PANTHER" id="PTHR43188">
    <property type="entry name" value="ACYL-COENZYME A OXIDASE"/>
    <property type="match status" value="1"/>
</dbReference>
<dbReference type="GO" id="GO:0050660">
    <property type="term" value="F:flavin adenine dinucleotide binding"/>
    <property type="evidence" value="ECO:0007669"/>
    <property type="project" value="InterPro"/>
</dbReference>
<dbReference type="InterPro" id="IPR009075">
    <property type="entry name" value="AcylCo_DH/oxidase_C"/>
</dbReference>
<comment type="caution">
    <text evidence="9">The sequence shown here is derived from an EMBL/GenBank/DDBJ whole genome shotgun (WGS) entry which is preliminary data.</text>
</comment>
<evidence type="ECO:0000256" key="3">
    <source>
        <dbReference type="ARBA" id="ARBA00022630"/>
    </source>
</evidence>
<dbReference type="InterPro" id="IPR036250">
    <property type="entry name" value="AcylCo_DH-like_C"/>
</dbReference>
<dbReference type="AlphaFoldDB" id="A0A7W8YCL2"/>
<dbReference type="InterPro" id="IPR009100">
    <property type="entry name" value="AcylCoA_DH/oxidase_NM_dom_sf"/>
</dbReference>
<evidence type="ECO:0000313" key="9">
    <source>
        <dbReference type="EMBL" id="MBB5598906.1"/>
    </source>
</evidence>
<dbReference type="EC" id="1.3.8.6" evidence="9"/>
<sequence>MTCAPTEASPELGPAPALEDADYFHVSNMLSPEEQQRLKVMRDVLTQEIRPHVAEFWTKDEFPHHLLKKLGQHGFGAIETEPGSRLFKGLVYAELARADLSLSTLVGIHNELIVGALLEAGSAEQQDRWIPRLKTFDAVGSFALTEPDHGSDIAKGLCTTATKEGDEWVLNGFKRWIGGATFADFLIVFARDTADHEVKGFIVETDRPGVHARKIEHKMALRIIPNADITLENVRIPAENALTGAANFSAANILLRNSRAWVGWEAAGAQMAIYDVVHHYATSRHQFGRPLAEFQLVQQPIAKILGNVTASLAMMAQLARLQEAGGLEMSHAALVKASTTALARESAQLGRGLLGGNGILADREMGKIFADVEAIYTYEGTYEVNSLIVGRAVTGASAFI</sequence>
<dbReference type="Gene3D" id="2.40.110.10">
    <property type="entry name" value="Butyryl-CoA Dehydrogenase, subunit A, domain 2"/>
    <property type="match status" value="1"/>
</dbReference>
<dbReference type="Pfam" id="PF02771">
    <property type="entry name" value="Acyl-CoA_dh_N"/>
    <property type="match status" value="1"/>
</dbReference>
<evidence type="ECO:0000259" key="6">
    <source>
        <dbReference type="Pfam" id="PF00441"/>
    </source>
</evidence>
<dbReference type="InterPro" id="IPR006091">
    <property type="entry name" value="Acyl-CoA_Oxase/DH_mid-dom"/>
</dbReference>
<evidence type="ECO:0000259" key="8">
    <source>
        <dbReference type="Pfam" id="PF02771"/>
    </source>
</evidence>
<dbReference type="Pfam" id="PF02770">
    <property type="entry name" value="Acyl-CoA_dh_M"/>
    <property type="match status" value="1"/>
</dbReference>
<dbReference type="GO" id="GO:0006635">
    <property type="term" value="P:fatty acid beta-oxidation"/>
    <property type="evidence" value="ECO:0007669"/>
    <property type="project" value="InterPro"/>
</dbReference>
<accession>A0A7W8YCL2</accession>
<feature type="domain" description="Acyl-CoA oxidase/dehydrogenase middle" evidence="7">
    <location>
        <begin position="141"/>
        <end position="234"/>
    </location>
</feature>
<dbReference type="Proteomes" id="UP000523863">
    <property type="component" value="Unassembled WGS sequence"/>
</dbReference>
<dbReference type="EMBL" id="JACHBL010000001">
    <property type="protein sequence ID" value="MBB5598906.1"/>
    <property type="molecule type" value="Genomic_DNA"/>
</dbReference>
<feature type="domain" description="Acyl-CoA dehydrogenase/oxidase N-terminal" evidence="8">
    <location>
        <begin position="32"/>
        <end position="133"/>
    </location>
</feature>
<dbReference type="RefSeq" id="WP_183643269.1">
    <property type="nucleotide sequence ID" value="NZ_JACHBL010000001.1"/>
</dbReference>
<dbReference type="InterPro" id="IPR037069">
    <property type="entry name" value="AcylCoA_DH/ox_N_sf"/>
</dbReference>
<name>A0A7W8YCL2_9MICC</name>
<dbReference type="InterPro" id="IPR013786">
    <property type="entry name" value="AcylCoA_DH/ox_N"/>
</dbReference>
<proteinExistence type="inferred from homology"/>
<evidence type="ECO:0000256" key="2">
    <source>
        <dbReference type="ARBA" id="ARBA00009347"/>
    </source>
</evidence>
<comment type="similarity">
    <text evidence="2 5">Belongs to the acyl-CoA dehydrogenase family.</text>
</comment>
<dbReference type="Pfam" id="PF00441">
    <property type="entry name" value="Acyl-CoA_dh_1"/>
    <property type="match status" value="1"/>
</dbReference>
<evidence type="ECO:0000313" key="10">
    <source>
        <dbReference type="Proteomes" id="UP000523863"/>
    </source>
</evidence>
<gene>
    <name evidence="9" type="ORF">BKA12_001986</name>
</gene>
<comment type="cofactor">
    <cofactor evidence="1 5">
        <name>FAD</name>
        <dbReference type="ChEBI" id="CHEBI:57692"/>
    </cofactor>
</comment>
<dbReference type="Gene3D" id="1.10.540.10">
    <property type="entry name" value="Acyl-CoA dehydrogenase/oxidase, N-terminal domain"/>
    <property type="match status" value="1"/>
</dbReference>
<evidence type="ECO:0000256" key="4">
    <source>
        <dbReference type="ARBA" id="ARBA00022827"/>
    </source>
</evidence>
<dbReference type="Gene3D" id="1.20.140.10">
    <property type="entry name" value="Butyryl-CoA Dehydrogenase, subunit A, domain 3"/>
    <property type="match status" value="1"/>
</dbReference>